<protein>
    <submittedName>
        <fullName evidence="1">Uncharacterized protein</fullName>
    </submittedName>
</protein>
<proteinExistence type="predicted"/>
<reference evidence="1 2" key="1">
    <citation type="submission" date="2022-01" db="EMBL/GenBank/DDBJ databases">
        <title>A chromosomal length assembly of Cordylochernes scorpioides.</title>
        <authorList>
            <person name="Zeh D."/>
            <person name="Zeh J."/>
        </authorList>
    </citation>
    <scope>NUCLEOTIDE SEQUENCE [LARGE SCALE GENOMIC DNA]</scope>
    <source>
        <strain evidence="1">IN4F17</strain>
        <tissue evidence="1">Whole Body</tissue>
    </source>
</reference>
<evidence type="ECO:0000313" key="1">
    <source>
        <dbReference type="EMBL" id="UYV68126.1"/>
    </source>
</evidence>
<keyword evidence="2" id="KW-1185">Reference proteome</keyword>
<organism evidence="1 2">
    <name type="scientific">Cordylochernes scorpioides</name>
    <dbReference type="NCBI Taxonomy" id="51811"/>
    <lineage>
        <taxon>Eukaryota</taxon>
        <taxon>Metazoa</taxon>
        <taxon>Ecdysozoa</taxon>
        <taxon>Arthropoda</taxon>
        <taxon>Chelicerata</taxon>
        <taxon>Arachnida</taxon>
        <taxon>Pseudoscorpiones</taxon>
        <taxon>Cheliferoidea</taxon>
        <taxon>Chernetidae</taxon>
        <taxon>Cordylochernes</taxon>
    </lineage>
</organism>
<evidence type="ECO:0000313" key="2">
    <source>
        <dbReference type="Proteomes" id="UP001235939"/>
    </source>
</evidence>
<dbReference type="EMBL" id="CP092867">
    <property type="protein sequence ID" value="UYV68126.1"/>
    <property type="molecule type" value="Genomic_DNA"/>
</dbReference>
<dbReference type="Proteomes" id="UP001235939">
    <property type="component" value="Chromosome 05"/>
</dbReference>
<sequence length="118" mass="12990">MALKGRRFDTIKSIIADSKRYALAGLAGVPSNDYLAGCASQVVCSWRKGLPRYSLAVLAELPKFGLDVLLDHSDMVNMFAGLSRYRLAVRLGTQVWTSCLAGLPRYDLAFWLGYPGMD</sequence>
<accession>A0ABY6KH04</accession>
<name>A0ABY6KH04_9ARAC</name>
<gene>
    <name evidence="1" type="ORF">LAZ67_5003123</name>
</gene>